<dbReference type="InterPro" id="IPR002938">
    <property type="entry name" value="FAD-bd"/>
</dbReference>
<dbReference type="EMBL" id="FOWW01000014">
    <property type="protein sequence ID" value="SFQ71969.1"/>
    <property type="molecule type" value="Genomic_DNA"/>
</dbReference>
<feature type="domain" description="FAD-binding" evidence="4">
    <location>
        <begin position="6"/>
        <end position="340"/>
    </location>
</feature>
<dbReference type="STRING" id="587909.SAMN05421810_11491"/>
<dbReference type="GO" id="GO:0071949">
    <property type="term" value="F:FAD binding"/>
    <property type="evidence" value="ECO:0007669"/>
    <property type="project" value="InterPro"/>
</dbReference>
<keyword evidence="1" id="KW-0560">Oxidoreductase</keyword>
<evidence type="ECO:0000256" key="3">
    <source>
        <dbReference type="SAM" id="MobiDB-lite"/>
    </source>
</evidence>
<dbReference type="AlphaFoldDB" id="A0A1I6ATI9"/>
<keyword evidence="2" id="KW-0503">Monooxygenase</keyword>
<dbReference type="PRINTS" id="PR00420">
    <property type="entry name" value="RNGMNOXGNASE"/>
</dbReference>
<dbReference type="InterPro" id="IPR050493">
    <property type="entry name" value="FAD-dep_Monooxygenase_BioMet"/>
</dbReference>
<feature type="compositionally biased region" description="Gly residues" evidence="3">
    <location>
        <begin position="397"/>
        <end position="406"/>
    </location>
</feature>
<feature type="region of interest" description="Disordered" evidence="3">
    <location>
        <begin position="383"/>
        <end position="406"/>
    </location>
</feature>
<dbReference type="InterPro" id="IPR036188">
    <property type="entry name" value="FAD/NAD-bd_sf"/>
</dbReference>
<evidence type="ECO:0000313" key="5">
    <source>
        <dbReference type="EMBL" id="SFQ71969.1"/>
    </source>
</evidence>
<evidence type="ECO:0000256" key="2">
    <source>
        <dbReference type="ARBA" id="ARBA00023033"/>
    </source>
</evidence>
<keyword evidence="6" id="KW-1185">Reference proteome</keyword>
<dbReference type="PANTHER" id="PTHR13789">
    <property type="entry name" value="MONOOXYGENASE"/>
    <property type="match status" value="1"/>
</dbReference>
<dbReference type="GO" id="GO:0004497">
    <property type="term" value="F:monooxygenase activity"/>
    <property type="evidence" value="ECO:0007669"/>
    <property type="project" value="UniProtKB-KW"/>
</dbReference>
<reference evidence="6" key="1">
    <citation type="submission" date="2016-10" db="EMBL/GenBank/DDBJ databases">
        <authorList>
            <person name="Varghese N."/>
            <person name="Submissions S."/>
        </authorList>
    </citation>
    <scope>NUCLEOTIDE SEQUENCE [LARGE SCALE GENOMIC DNA]</scope>
    <source>
        <strain evidence="6">CGMCC 4.5579</strain>
    </source>
</reference>
<dbReference type="Gene3D" id="3.50.50.60">
    <property type="entry name" value="FAD/NAD(P)-binding domain"/>
    <property type="match status" value="1"/>
</dbReference>
<protein>
    <submittedName>
        <fullName evidence="5">2-polyprenyl-6-methoxyphenol hydroxylase</fullName>
    </submittedName>
</protein>
<sequence>MAAPSAVVVGGGIGGLAAAIGLRKAGWRVQVLERSAAPGELGAGLALMPNALAALAELDVAHELRAIGRPMGFVGLRTDRGRWLLRAPATTVTRTPGLLVHRADLHRRLVAALPAGTLRTATTVTAVAPGSADAPAVVSCSDFRGRREVSVELVVAADGLRGTLRRGLWPAAPPPAYAGFTAWRGVTAGPVELDDVVQTWGGDGELVTLTRLVDGRGYWWASANVAEGTRFADDRAEALRRWAGWPAPVGAYLATTPAEAVLRHDAYQLPRPYPPFHRGRVVLLGDAAHAMTPDLGQGACLAIEDAVVLAAVLADPAGGPLAGRLARYDAARRPRTQRLAALSVRVGAPTRLTSPLARGVRNAVVRAVPARLALRAAERPHRWTPPTIHAGTSGVEGVPGRGRGQG</sequence>
<dbReference type="SUPFAM" id="SSF51905">
    <property type="entry name" value="FAD/NAD(P)-binding domain"/>
    <property type="match status" value="1"/>
</dbReference>
<evidence type="ECO:0000313" key="6">
    <source>
        <dbReference type="Proteomes" id="UP000198727"/>
    </source>
</evidence>
<dbReference type="Pfam" id="PF01494">
    <property type="entry name" value="FAD_binding_3"/>
    <property type="match status" value="1"/>
</dbReference>
<proteinExistence type="predicted"/>
<accession>A0A1I6ATI9</accession>
<dbReference type="RefSeq" id="WP_092536666.1">
    <property type="nucleotide sequence ID" value="NZ_FOWW01000014.1"/>
</dbReference>
<dbReference type="PANTHER" id="PTHR13789:SF309">
    <property type="entry name" value="PUTATIVE (AFU_ORTHOLOGUE AFUA_6G14510)-RELATED"/>
    <property type="match status" value="1"/>
</dbReference>
<evidence type="ECO:0000259" key="4">
    <source>
        <dbReference type="Pfam" id="PF01494"/>
    </source>
</evidence>
<evidence type="ECO:0000256" key="1">
    <source>
        <dbReference type="ARBA" id="ARBA00023002"/>
    </source>
</evidence>
<dbReference type="OrthoDB" id="4568714at2"/>
<gene>
    <name evidence="5" type="ORF">SAMN05421810_11491</name>
</gene>
<name>A0A1I6ATI9_9PSEU</name>
<dbReference type="Proteomes" id="UP000198727">
    <property type="component" value="Unassembled WGS sequence"/>
</dbReference>
<organism evidence="5 6">
    <name type="scientific">Amycolatopsis arida</name>
    <dbReference type="NCBI Taxonomy" id="587909"/>
    <lineage>
        <taxon>Bacteria</taxon>
        <taxon>Bacillati</taxon>
        <taxon>Actinomycetota</taxon>
        <taxon>Actinomycetes</taxon>
        <taxon>Pseudonocardiales</taxon>
        <taxon>Pseudonocardiaceae</taxon>
        <taxon>Amycolatopsis</taxon>
    </lineage>
</organism>